<evidence type="ECO:0000313" key="4">
    <source>
        <dbReference type="Proteomes" id="UP000521943"/>
    </source>
</evidence>
<dbReference type="EMBL" id="JACGCI010000026">
    <property type="protein sequence ID" value="KAF6756413.1"/>
    <property type="molecule type" value="Genomic_DNA"/>
</dbReference>
<reference evidence="3 4" key="1">
    <citation type="submission" date="2020-07" db="EMBL/GenBank/DDBJ databases">
        <title>Comparative genomics of pyrophilous fungi reveals a link between fire events and developmental genes.</title>
        <authorList>
            <consortium name="DOE Joint Genome Institute"/>
            <person name="Steindorff A.S."/>
            <person name="Carver A."/>
            <person name="Calhoun S."/>
            <person name="Stillman K."/>
            <person name="Liu H."/>
            <person name="Lipzen A."/>
            <person name="Pangilinan J."/>
            <person name="Labutti K."/>
            <person name="Bruns T.D."/>
            <person name="Grigoriev I.V."/>
        </authorList>
    </citation>
    <scope>NUCLEOTIDE SEQUENCE [LARGE SCALE GENOMIC DNA]</scope>
    <source>
        <strain evidence="3 4">CBS 144469</strain>
    </source>
</reference>
<comment type="caution">
    <text evidence="3">The sequence shown here is derived from an EMBL/GenBank/DDBJ whole genome shotgun (WGS) entry which is preliminary data.</text>
</comment>
<accession>A0A8H6I2V5</accession>
<evidence type="ECO:0000256" key="1">
    <source>
        <dbReference type="SAM" id="Coils"/>
    </source>
</evidence>
<dbReference type="OrthoDB" id="3060861at2759"/>
<keyword evidence="1" id="KW-0175">Coiled coil</keyword>
<sequence>MDSGFEVETIPILPTTPTPETPPSAPQSTAKKRQVRATVANPYHGHVAGAQRGIDTFKIVRKHAPPAPLDSTKDAAAYFNQSIGPIIERCEDIARKTGCWLFIGAQHITAQNGMVHYVSPRLVSDAPEEIEDITNELDDLIRGLRKSRRHDALRVCVELAEAEREKQRLAAELQAMKQKELETAELLHRLQAQGSL</sequence>
<keyword evidence="4" id="KW-1185">Reference proteome</keyword>
<evidence type="ECO:0000313" key="3">
    <source>
        <dbReference type="EMBL" id="KAF6756413.1"/>
    </source>
</evidence>
<evidence type="ECO:0000256" key="2">
    <source>
        <dbReference type="SAM" id="MobiDB-lite"/>
    </source>
</evidence>
<protein>
    <submittedName>
        <fullName evidence="3">Uncharacterized protein</fullName>
    </submittedName>
</protein>
<feature type="compositionally biased region" description="Pro residues" evidence="2">
    <location>
        <begin position="14"/>
        <end position="25"/>
    </location>
</feature>
<proteinExistence type="predicted"/>
<gene>
    <name evidence="3" type="ORF">DFP72DRAFT_846727</name>
</gene>
<feature type="coiled-coil region" evidence="1">
    <location>
        <begin position="152"/>
        <end position="182"/>
    </location>
</feature>
<organism evidence="3 4">
    <name type="scientific">Ephemerocybe angulata</name>
    <dbReference type="NCBI Taxonomy" id="980116"/>
    <lineage>
        <taxon>Eukaryota</taxon>
        <taxon>Fungi</taxon>
        <taxon>Dikarya</taxon>
        <taxon>Basidiomycota</taxon>
        <taxon>Agaricomycotina</taxon>
        <taxon>Agaricomycetes</taxon>
        <taxon>Agaricomycetidae</taxon>
        <taxon>Agaricales</taxon>
        <taxon>Agaricineae</taxon>
        <taxon>Psathyrellaceae</taxon>
        <taxon>Ephemerocybe</taxon>
    </lineage>
</organism>
<dbReference type="Proteomes" id="UP000521943">
    <property type="component" value="Unassembled WGS sequence"/>
</dbReference>
<name>A0A8H6I2V5_9AGAR</name>
<feature type="region of interest" description="Disordered" evidence="2">
    <location>
        <begin position="1"/>
        <end position="32"/>
    </location>
</feature>
<dbReference type="AlphaFoldDB" id="A0A8H6I2V5"/>